<dbReference type="PROSITE" id="PS00941">
    <property type="entry name" value="CARBOXYLESTERASE_B_2"/>
    <property type="match status" value="1"/>
</dbReference>
<dbReference type="GO" id="GO:0005615">
    <property type="term" value="C:extracellular space"/>
    <property type="evidence" value="ECO:0007669"/>
    <property type="project" value="TreeGrafter"/>
</dbReference>
<gene>
    <name evidence="10" type="primary">Ache-L5</name>
    <name evidence="10" type="ORF">Hamer_G024664</name>
</gene>
<keyword evidence="6" id="KW-0325">Glycoprotein</keyword>
<keyword evidence="3 8" id="KW-0378">Hydrolase</keyword>
<dbReference type="InterPro" id="IPR002018">
    <property type="entry name" value="CarbesteraseB"/>
</dbReference>
<dbReference type="GO" id="GO:0006581">
    <property type="term" value="P:acetylcholine catabolic process"/>
    <property type="evidence" value="ECO:0007669"/>
    <property type="project" value="TreeGrafter"/>
</dbReference>
<feature type="domain" description="Carboxylesterase type B" evidence="9">
    <location>
        <begin position="178"/>
        <end position="403"/>
    </location>
</feature>
<organism evidence="10 11">
    <name type="scientific">Homarus americanus</name>
    <name type="common">American lobster</name>
    <dbReference type="NCBI Taxonomy" id="6706"/>
    <lineage>
        <taxon>Eukaryota</taxon>
        <taxon>Metazoa</taxon>
        <taxon>Ecdysozoa</taxon>
        <taxon>Arthropoda</taxon>
        <taxon>Crustacea</taxon>
        <taxon>Multicrustacea</taxon>
        <taxon>Malacostraca</taxon>
        <taxon>Eumalacostraca</taxon>
        <taxon>Eucarida</taxon>
        <taxon>Decapoda</taxon>
        <taxon>Pleocyemata</taxon>
        <taxon>Astacidea</taxon>
        <taxon>Nephropoidea</taxon>
        <taxon>Nephropidae</taxon>
        <taxon>Homarus</taxon>
    </lineage>
</organism>
<dbReference type="PRINTS" id="PR00878">
    <property type="entry name" value="CHOLNESTRASE"/>
</dbReference>
<proteinExistence type="inferred from homology"/>
<evidence type="ECO:0000256" key="6">
    <source>
        <dbReference type="ARBA" id="ARBA00023180"/>
    </source>
</evidence>
<keyword evidence="4" id="KW-0531">Neurotransmitter degradation</keyword>
<evidence type="ECO:0000313" key="11">
    <source>
        <dbReference type="Proteomes" id="UP000747542"/>
    </source>
</evidence>
<dbReference type="InterPro" id="IPR029058">
    <property type="entry name" value="AB_hydrolase_fold"/>
</dbReference>
<dbReference type="Gene3D" id="3.40.50.1820">
    <property type="entry name" value="alpha/beta hydrolase"/>
    <property type="match status" value="1"/>
</dbReference>
<dbReference type="GO" id="GO:0003990">
    <property type="term" value="F:acetylcholinesterase activity"/>
    <property type="evidence" value="ECO:0007669"/>
    <property type="project" value="UniProtKB-EC"/>
</dbReference>
<evidence type="ECO:0000256" key="8">
    <source>
        <dbReference type="RuleBase" id="RU361235"/>
    </source>
</evidence>
<evidence type="ECO:0000256" key="7">
    <source>
        <dbReference type="ARBA" id="ARBA00048484"/>
    </source>
</evidence>
<dbReference type="InterPro" id="IPR019819">
    <property type="entry name" value="Carboxylesterase_B_CS"/>
</dbReference>
<keyword evidence="5" id="KW-1015">Disulfide bond</keyword>
<dbReference type="InterPro" id="IPR000997">
    <property type="entry name" value="Cholinesterase"/>
</dbReference>
<name>A0A8J5JW32_HOMAM</name>
<dbReference type="GO" id="GO:0019695">
    <property type="term" value="P:choline metabolic process"/>
    <property type="evidence" value="ECO:0007669"/>
    <property type="project" value="TreeGrafter"/>
</dbReference>
<evidence type="ECO:0000256" key="1">
    <source>
        <dbReference type="ARBA" id="ARBA00005964"/>
    </source>
</evidence>
<dbReference type="PANTHER" id="PTHR43918:SF13">
    <property type="entry name" value="ACETYLCHOLINESTERASE"/>
    <property type="match status" value="1"/>
</dbReference>
<evidence type="ECO:0000256" key="2">
    <source>
        <dbReference type="ARBA" id="ARBA00022487"/>
    </source>
</evidence>
<dbReference type="Pfam" id="PF00135">
    <property type="entry name" value="COesterase"/>
    <property type="match status" value="1"/>
</dbReference>
<accession>A0A8J5JW32</accession>
<evidence type="ECO:0000256" key="3">
    <source>
        <dbReference type="ARBA" id="ARBA00022801"/>
    </source>
</evidence>
<comment type="similarity">
    <text evidence="1 8">Belongs to the type-B carboxylesterase/lipase family.</text>
</comment>
<evidence type="ECO:0000313" key="10">
    <source>
        <dbReference type="EMBL" id="KAG7165572.1"/>
    </source>
</evidence>
<dbReference type="EMBL" id="JAHLQT010024061">
    <property type="protein sequence ID" value="KAG7165572.1"/>
    <property type="molecule type" value="Genomic_DNA"/>
</dbReference>
<dbReference type="PROSITE" id="PS00122">
    <property type="entry name" value="CARBOXYLESTERASE_B_1"/>
    <property type="match status" value="1"/>
</dbReference>
<comment type="caution">
    <text evidence="10">The sequence shown here is derived from an EMBL/GenBank/DDBJ whole genome shotgun (WGS) entry which is preliminary data.</text>
</comment>
<keyword evidence="2" id="KW-0719">Serine esterase</keyword>
<evidence type="ECO:0000259" key="9">
    <source>
        <dbReference type="Pfam" id="PF00135"/>
    </source>
</evidence>
<dbReference type="InterPro" id="IPR019826">
    <property type="entry name" value="Carboxylesterase_B_AS"/>
</dbReference>
<dbReference type="SUPFAM" id="SSF53474">
    <property type="entry name" value="alpha/beta-Hydrolases"/>
    <property type="match status" value="1"/>
</dbReference>
<dbReference type="PANTHER" id="PTHR43918">
    <property type="entry name" value="ACETYLCHOLINESTERASE"/>
    <property type="match status" value="1"/>
</dbReference>
<reference evidence="10" key="1">
    <citation type="journal article" date="2021" name="Sci. Adv.">
        <title>The American lobster genome reveals insights on longevity, neural, and immune adaptations.</title>
        <authorList>
            <person name="Polinski J.M."/>
            <person name="Zimin A.V."/>
            <person name="Clark K.F."/>
            <person name="Kohn A.B."/>
            <person name="Sadowski N."/>
            <person name="Timp W."/>
            <person name="Ptitsyn A."/>
            <person name="Khanna P."/>
            <person name="Romanova D.Y."/>
            <person name="Williams P."/>
            <person name="Greenwood S.J."/>
            <person name="Moroz L.L."/>
            <person name="Walt D.R."/>
            <person name="Bodnar A.G."/>
        </authorList>
    </citation>
    <scope>NUCLEOTIDE SEQUENCE</scope>
    <source>
        <strain evidence="10">GMGI-L3</strain>
    </source>
</reference>
<comment type="catalytic activity">
    <reaction evidence="7">
        <text>acetylcholine + H2O = choline + acetate + H(+)</text>
        <dbReference type="Rhea" id="RHEA:17561"/>
        <dbReference type="ChEBI" id="CHEBI:15354"/>
        <dbReference type="ChEBI" id="CHEBI:15355"/>
        <dbReference type="ChEBI" id="CHEBI:15377"/>
        <dbReference type="ChEBI" id="CHEBI:15378"/>
        <dbReference type="ChEBI" id="CHEBI:30089"/>
        <dbReference type="EC" id="3.1.1.7"/>
    </reaction>
</comment>
<dbReference type="GO" id="GO:0005886">
    <property type="term" value="C:plasma membrane"/>
    <property type="evidence" value="ECO:0007669"/>
    <property type="project" value="TreeGrafter"/>
</dbReference>
<evidence type="ECO:0000256" key="4">
    <source>
        <dbReference type="ARBA" id="ARBA00022867"/>
    </source>
</evidence>
<dbReference type="InterPro" id="IPR050654">
    <property type="entry name" value="AChE-related_enzymes"/>
</dbReference>
<evidence type="ECO:0000256" key="5">
    <source>
        <dbReference type="ARBA" id="ARBA00023157"/>
    </source>
</evidence>
<dbReference type="EC" id="3.1.1.-" evidence="8"/>
<dbReference type="Proteomes" id="UP000747542">
    <property type="component" value="Unassembled WGS sequence"/>
</dbReference>
<protein>
    <recommendedName>
        <fullName evidence="8">Carboxylic ester hydrolase</fullName>
        <ecNumber evidence="8">3.1.1.-</ecNumber>
    </recommendedName>
</protein>
<sequence>MGDGHATLAKKRPLFYDTKPEDLSASARQLGVCVQASVFLLVSTASTEGPCGLLLAAALTLPLWAPEVSLCWVLLLAALVGLCVATDLHNSLINSSTLEVNEPRREDKEQKFKTARPKDPLVVQTKSGLWEIYATKSLSPSTLGPASLIRLSFRTHVSRAYNYFPGFIGEQIWNPNTDLSEDCLFLNIWAPAHLRDPGAEPTEVLVWIYGGGYMGGTSTLDIYDADIMATANNFIVASMQYRCGAFGYLYLDIEDAPGNVGMYDQALAMKWIRDNIEFFGGNPDRITLFGESAGAGSIAVHLLSPVSSHLFDRAILQSGVVNSPWSIMSADKAYDIGLRLVDDVGCNASLINEEPEMVMDCMRRVDPFTLSLQQWNSYFGLLQFPSTPIVDGDFLPDEPLEMIPAGG</sequence>
<keyword evidence="11" id="KW-1185">Reference proteome</keyword>
<dbReference type="AlphaFoldDB" id="A0A8J5JW32"/>